<evidence type="ECO:0000313" key="10">
    <source>
        <dbReference type="EMBL" id="KAJ1525800.1"/>
    </source>
</evidence>
<comment type="similarity">
    <text evidence="2">Belongs to the EMC10 family.</text>
</comment>
<comment type="caution">
    <text evidence="10">The sequence shown here is derived from an EMBL/GenBank/DDBJ whole genome shotgun (WGS) entry which is preliminary data.</text>
</comment>
<evidence type="ECO:0000256" key="2">
    <source>
        <dbReference type="ARBA" id="ARBA00007695"/>
    </source>
</evidence>
<dbReference type="PANTHER" id="PTHR21397">
    <property type="entry name" value="CHROMATIN COMPLEXES SUBUNIT BAP18-RELATED"/>
    <property type="match status" value="1"/>
</dbReference>
<dbReference type="PANTHER" id="PTHR21397:SF4">
    <property type="entry name" value="ER MEMBRANE PROTEIN COMPLEX SUBUNIT 10"/>
    <property type="match status" value="1"/>
</dbReference>
<comment type="subcellular location">
    <subcellularLocation>
        <location evidence="1">Endoplasmic reticulum membrane</location>
        <topology evidence="1">Single-pass type I membrane protein</topology>
    </subcellularLocation>
</comment>
<gene>
    <name evidence="10" type="ORF">ONE63_009003</name>
</gene>
<dbReference type="EMBL" id="JAPTSV010000007">
    <property type="protein sequence ID" value="KAJ1525800.1"/>
    <property type="molecule type" value="Genomic_DNA"/>
</dbReference>
<evidence type="ECO:0000256" key="5">
    <source>
        <dbReference type="ARBA" id="ARBA00022729"/>
    </source>
</evidence>
<keyword evidence="5" id="KW-0732">Signal</keyword>
<feature type="transmembrane region" description="Helical" evidence="9">
    <location>
        <begin position="6"/>
        <end position="23"/>
    </location>
</feature>
<reference evidence="10" key="1">
    <citation type="submission" date="2022-12" db="EMBL/GenBank/DDBJ databases">
        <title>Chromosome-level genome assembly of the bean flower thrips Megalurothrips usitatus.</title>
        <authorList>
            <person name="Ma L."/>
            <person name="Liu Q."/>
            <person name="Li H."/>
            <person name="Cai W."/>
        </authorList>
    </citation>
    <scope>NUCLEOTIDE SEQUENCE</scope>
    <source>
        <strain evidence="10">Cailab_2022a</strain>
    </source>
</reference>
<proteinExistence type="inferred from homology"/>
<accession>A0AAV7XJS9</accession>
<keyword evidence="8 9" id="KW-0472">Membrane</keyword>
<evidence type="ECO:0000256" key="7">
    <source>
        <dbReference type="ARBA" id="ARBA00022989"/>
    </source>
</evidence>
<keyword evidence="11" id="KW-1185">Reference proteome</keyword>
<name>A0AAV7XJS9_9NEOP</name>
<protein>
    <recommendedName>
        <fullName evidence="3">ER membrane protein complex subunit 10</fullName>
    </recommendedName>
</protein>
<sequence length="234" mass="25787">MKTHYIAVLGFILVSFCNVHILGDKFDFEVDGTVFVRLKHYLSDDGNPEDRGNITIQSIRTGSVALSHAGLAPHHITRLKALAKNDQIYRLQATVVSANNKMVEFFTFMKACGLVESALSDVLTISLDHSGSVVAVSLSAPFVHCQGEIPVDHKLRYFNTTVIVKHMDVGPVPDTATYIQKMEREREARERGDPKDNRSFLAKYWMYIVPLLIFVLLSSAGQPEGGAGGAAPAR</sequence>
<feature type="transmembrane region" description="Helical" evidence="9">
    <location>
        <begin position="204"/>
        <end position="221"/>
    </location>
</feature>
<keyword evidence="6" id="KW-0256">Endoplasmic reticulum</keyword>
<dbReference type="GO" id="GO:0072546">
    <property type="term" value="C:EMC complex"/>
    <property type="evidence" value="ECO:0007669"/>
    <property type="project" value="TreeGrafter"/>
</dbReference>
<keyword evidence="7 9" id="KW-1133">Transmembrane helix</keyword>
<organism evidence="10 11">
    <name type="scientific">Megalurothrips usitatus</name>
    <name type="common">bean blossom thrips</name>
    <dbReference type="NCBI Taxonomy" id="439358"/>
    <lineage>
        <taxon>Eukaryota</taxon>
        <taxon>Metazoa</taxon>
        <taxon>Ecdysozoa</taxon>
        <taxon>Arthropoda</taxon>
        <taxon>Hexapoda</taxon>
        <taxon>Insecta</taxon>
        <taxon>Pterygota</taxon>
        <taxon>Neoptera</taxon>
        <taxon>Paraneoptera</taxon>
        <taxon>Thysanoptera</taxon>
        <taxon>Terebrantia</taxon>
        <taxon>Thripoidea</taxon>
        <taxon>Thripidae</taxon>
        <taxon>Megalurothrips</taxon>
    </lineage>
</organism>
<keyword evidence="4 9" id="KW-0812">Transmembrane</keyword>
<evidence type="ECO:0000256" key="8">
    <source>
        <dbReference type="ARBA" id="ARBA00023136"/>
    </source>
</evidence>
<evidence type="ECO:0000256" key="3">
    <source>
        <dbReference type="ARBA" id="ARBA00020105"/>
    </source>
</evidence>
<evidence type="ECO:0000256" key="6">
    <source>
        <dbReference type="ARBA" id="ARBA00022824"/>
    </source>
</evidence>
<dbReference type="AlphaFoldDB" id="A0AAV7XJS9"/>
<evidence type="ECO:0000256" key="9">
    <source>
        <dbReference type="SAM" id="Phobius"/>
    </source>
</evidence>
<dbReference type="Pfam" id="PF21203">
    <property type="entry name" value="ECM10"/>
    <property type="match status" value="1"/>
</dbReference>
<dbReference type="CDD" id="cd22209">
    <property type="entry name" value="EMC10"/>
    <property type="match status" value="1"/>
</dbReference>
<evidence type="ECO:0000256" key="1">
    <source>
        <dbReference type="ARBA" id="ARBA00004115"/>
    </source>
</evidence>
<evidence type="ECO:0000256" key="4">
    <source>
        <dbReference type="ARBA" id="ARBA00022692"/>
    </source>
</evidence>
<dbReference type="Proteomes" id="UP001075354">
    <property type="component" value="Chromosome 7"/>
</dbReference>
<evidence type="ECO:0000313" key="11">
    <source>
        <dbReference type="Proteomes" id="UP001075354"/>
    </source>
</evidence>